<accession>A0A7G9R3D5</accession>
<evidence type="ECO:0000256" key="3">
    <source>
        <dbReference type="SAM" id="SignalP"/>
    </source>
</evidence>
<evidence type="ECO:0000313" key="6">
    <source>
        <dbReference type="Proteomes" id="UP000515976"/>
    </source>
</evidence>
<reference evidence="5 6" key="1">
    <citation type="submission" date="2020-08" db="EMBL/GenBank/DDBJ databases">
        <title>Genome sequence of Phycicoccus endophyticus JCM 31784T.</title>
        <authorList>
            <person name="Hyun D.-W."/>
            <person name="Bae J.-W."/>
        </authorList>
    </citation>
    <scope>NUCLEOTIDE SEQUENCE [LARGE SCALE GENOMIC DNA]</scope>
    <source>
        <strain evidence="5 6">JCM 31784</strain>
    </source>
</reference>
<protein>
    <submittedName>
        <fullName evidence="5">Branched-chain amino acid ABC transporter substrate-binding protein</fullName>
    </submittedName>
</protein>
<evidence type="ECO:0000313" key="5">
    <source>
        <dbReference type="EMBL" id="QNN50110.1"/>
    </source>
</evidence>
<dbReference type="CDD" id="cd06342">
    <property type="entry name" value="PBP1_ABC_LIVBP-like"/>
    <property type="match status" value="1"/>
</dbReference>
<feature type="domain" description="Leucine-binding protein" evidence="4">
    <location>
        <begin position="44"/>
        <end position="369"/>
    </location>
</feature>
<organism evidence="5 6">
    <name type="scientific">Phycicoccus endophyticus</name>
    <dbReference type="NCBI Taxonomy" id="1690220"/>
    <lineage>
        <taxon>Bacteria</taxon>
        <taxon>Bacillati</taxon>
        <taxon>Actinomycetota</taxon>
        <taxon>Actinomycetes</taxon>
        <taxon>Micrococcales</taxon>
        <taxon>Intrasporangiaceae</taxon>
        <taxon>Phycicoccus</taxon>
    </lineage>
</organism>
<gene>
    <name evidence="5" type="ORF">H9L10_03355</name>
</gene>
<feature type="chain" id="PRO_5039393848" evidence="3">
    <location>
        <begin position="26"/>
        <end position="380"/>
    </location>
</feature>
<dbReference type="InterPro" id="IPR028082">
    <property type="entry name" value="Peripla_BP_I"/>
</dbReference>
<evidence type="ECO:0000256" key="1">
    <source>
        <dbReference type="ARBA" id="ARBA00010062"/>
    </source>
</evidence>
<dbReference type="AlphaFoldDB" id="A0A7G9R3D5"/>
<dbReference type="PANTHER" id="PTHR47151:SF2">
    <property type="entry name" value="AMINO ACID BINDING PROTEIN"/>
    <property type="match status" value="1"/>
</dbReference>
<dbReference type="Proteomes" id="UP000515976">
    <property type="component" value="Chromosome"/>
</dbReference>
<dbReference type="Gene3D" id="3.40.50.2300">
    <property type="match status" value="2"/>
</dbReference>
<keyword evidence="2 3" id="KW-0732">Signal</keyword>
<dbReference type="PANTHER" id="PTHR47151">
    <property type="entry name" value="LEU/ILE/VAL-BINDING ABC TRANSPORTER SUBUNIT"/>
    <property type="match status" value="1"/>
</dbReference>
<dbReference type="PROSITE" id="PS51257">
    <property type="entry name" value="PROKAR_LIPOPROTEIN"/>
    <property type="match status" value="1"/>
</dbReference>
<keyword evidence="6" id="KW-1185">Reference proteome</keyword>
<dbReference type="InterPro" id="IPR028081">
    <property type="entry name" value="Leu-bd"/>
</dbReference>
<dbReference type="Pfam" id="PF13458">
    <property type="entry name" value="Peripla_BP_6"/>
    <property type="match status" value="1"/>
</dbReference>
<dbReference type="SUPFAM" id="SSF53822">
    <property type="entry name" value="Periplasmic binding protein-like I"/>
    <property type="match status" value="1"/>
</dbReference>
<proteinExistence type="inferred from homology"/>
<dbReference type="EMBL" id="CP060712">
    <property type="protein sequence ID" value="QNN50110.1"/>
    <property type="molecule type" value="Genomic_DNA"/>
</dbReference>
<dbReference type="RefSeq" id="WP_166102247.1">
    <property type="nucleotide sequence ID" value="NZ_BMMY01000002.1"/>
</dbReference>
<sequence length="380" mass="39076">MNRTTRVWRAGAVVLAAGLALTACGSDDSSGDGSSSGGDCTEQNLAFLGALTGDAGALGVNMANGIQLAVDEYNEDAECEVGLKKFDSQGSPDKAPALATEIVGDDTIIGLVGPGFSGESLATGKTFFEAGLPSISPSATNVTITEQGWTTWHRVIGNDNAQGAADAKYLTDTVGASKVYVIDDAQDYSKGLATVVKDTLGDTAVGYDEIQVGQTDMSATVTKVTAAKSDAVFYGGYYTEAGLLVKQLRQAGWRGTFMSGDGAEDPAFVKVAGQAGNGAVLSAPAAPAPEDFAAKVKDDTGSEAGLYTTQSYDAANIFLEALKAGNTEPKDINDFIGSYSGDGVSGPISFDDKGDIETSTIYAYMVKDGELDTENPTAIE</sequence>
<evidence type="ECO:0000256" key="2">
    <source>
        <dbReference type="ARBA" id="ARBA00022729"/>
    </source>
</evidence>
<dbReference type="KEGG" id="pei:H9L10_03355"/>
<name>A0A7G9R3D5_9MICO</name>
<feature type="signal peptide" evidence="3">
    <location>
        <begin position="1"/>
        <end position="25"/>
    </location>
</feature>
<evidence type="ECO:0000259" key="4">
    <source>
        <dbReference type="Pfam" id="PF13458"/>
    </source>
</evidence>
<comment type="similarity">
    <text evidence="1">Belongs to the leucine-binding protein family.</text>
</comment>